<protein>
    <submittedName>
        <fullName evidence="6">ABC transporter related</fullName>
    </submittedName>
</protein>
<dbReference type="HOGENOM" id="CLU_072513_0_0_2"/>
<evidence type="ECO:0000313" key="7">
    <source>
        <dbReference type="Proteomes" id="UP000001107"/>
    </source>
</evidence>
<dbReference type="InterPro" id="IPR027417">
    <property type="entry name" value="P-loop_NTPase"/>
</dbReference>
<dbReference type="GO" id="GO:0005524">
    <property type="term" value="F:ATP binding"/>
    <property type="evidence" value="ECO:0007669"/>
    <property type="project" value="UniProtKB-KW"/>
</dbReference>
<dbReference type="GO" id="GO:0016887">
    <property type="term" value="F:ATP hydrolysis activity"/>
    <property type="evidence" value="ECO:0007669"/>
    <property type="project" value="InterPro"/>
</dbReference>
<dbReference type="Pfam" id="PF00005">
    <property type="entry name" value="ABC_tran"/>
    <property type="match status" value="1"/>
</dbReference>
<sequence>MDIKEIKIIGGVNKCGESENVKELIVKRGEIFGVVGPTGSGKSNLISDIEQLSQGDTPSKRKILINGEIPETEMRRNPRKRRIAQLSQNMNFLADMTVEEFLIMHAKSRGITSEGIVEKVIDLANNLTGEPIKKDYNLTILSGGQSRSLMVADVAVISDSPIVLIDEIENAGIKKHEALELLSGYGKIVMVITHDPVLALMTTRRVVMKNGGMMEIIETTDEEKEVSKKLSNIDSWMLSMREKVRHGQKLSLNDIKAQKVLE</sequence>
<dbReference type="SUPFAM" id="SSF52540">
    <property type="entry name" value="P-loop containing nucleoside triphosphate hydrolases"/>
    <property type="match status" value="1"/>
</dbReference>
<dbReference type="InterPro" id="IPR003439">
    <property type="entry name" value="ABC_transporter-like_ATP-bd"/>
</dbReference>
<dbReference type="eggNOG" id="arCOG03228">
    <property type="taxonomic scope" value="Archaea"/>
</dbReference>
<dbReference type="GeneID" id="5324735"/>
<evidence type="ECO:0000256" key="4">
    <source>
        <dbReference type="ARBA" id="ARBA00022840"/>
    </source>
</evidence>
<organism evidence="6 7">
    <name type="scientific">Methanococcus vannielii (strain ATCC 35089 / DSM 1224 / JCM 13029 / OCM 148 / SB)</name>
    <dbReference type="NCBI Taxonomy" id="406327"/>
    <lineage>
        <taxon>Archaea</taxon>
        <taxon>Methanobacteriati</taxon>
        <taxon>Methanobacteriota</taxon>
        <taxon>Methanomada group</taxon>
        <taxon>Methanococci</taxon>
        <taxon>Methanococcales</taxon>
        <taxon>Methanococcaceae</taxon>
        <taxon>Methanococcus</taxon>
    </lineage>
</organism>
<name>A6URQ9_METVS</name>
<dbReference type="InterPro" id="IPR003593">
    <property type="entry name" value="AAA+_ATPase"/>
</dbReference>
<dbReference type="PANTHER" id="PTHR43117">
    <property type="entry name" value="OSMOPROTECTANT IMPORT ATP-BINDING PROTEIN OSMV"/>
    <property type="match status" value="1"/>
</dbReference>
<dbReference type="STRING" id="406327.Mevan_1284"/>
<keyword evidence="3" id="KW-0547">Nucleotide-binding</keyword>
<comment type="similarity">
    <text evidence="1">Belongs to the ABC transporter superfamily.</text>
</comment>
<keyword evidence="2" id="KW-0813">Transport</keyword>
<proteinExistence type="inferred from homology"/>
<evidence type="ECO:0000313" key="6">
    <source>
        <dbReference type="EMBL" id="ABR55181.1"/>
    </source>
</evidence>
<dbReference type="Gene3D" id="3.40.50.300">
    <property type="entry name" value="P-loop containing nucleotide triphosphate hydrolases"/>
    <property type="match status" value="1"/>
</dbReference>
<dbReference type="PROSITE" id="PS50893">
    <property type="entry name" value="ABC_TRANSPORTER_2"/>
    <property type="match status" value="1"/>
</dbReference>
<accession>A6URQ9</accession>
<feature type="domain" description="ABC transporter" evidence="5">
    <location>
        <begin position="3"/>
        <end position="236"/>
    </location>
</feature>
<gene>
    <name evidence="6" type="ordered locus">Mevan_1284</name>
</gene>
<keyword evidence="7" id="KW-1185">Reference proteome</keyword>
<dbReference type="KEGG" id="mvn:Mevan_1284"/>
<evidence type="ECO:0000256" key="3">
    <source>
        <dbReference type="ARBA" id="ARBA00022741"/>
    </source>
</evidence>
<dbReference type="SMART" id="SM00382">
    <property type="entry name" value="AAA"/>
    <property type="match status" value="1"/>
</dbReference>
<dbReference type="Proteomes" id="UP000001107">
    <property type="component" value="Chromosome"/>
</dbReference>
<dbReference type="AlphaFoldDB" id="A6URQ9"/>
<dbReference type="EMBL" id="CP000742">
    <property type="protein sequence ID" value="ABR55181.1"/>
    <property type="molecule type" value="Genomic_DNA"/>
</dbReference>
<reference evidence="6" key="1">
    <citation type="submission" date="2007-06" db="EMBL/GenBank/DDBJ databases">
        <title>Complete sequence of Methanococcus vannielii SB.</title>
        <authorList>
            <consortium name="US DOE Joint Genome Institute"/>
            <person name="Copeland A."/>
            <person name="Lucas S."/>
            <person name="Lapidus A."/>
            <person name="Barry K."/>
            <person name="Glavina del Rio T."/>
            <person name="Dalin E."/>
            <person name="Tice H."/>
            <person name="Pitluck S."/>
            <person name="Chain P."/>
            <person name="Malfatti S."/>
            <person name="Shin M."/>
            <person name="Vergez L."/>
            <person name="Schmutz J."/>
            <person name="Larimer F."/>
            <person name="Land M."/>
            <person name="Hauser L."/>
            <person name="Kyrpides N."/>
            <person name="Anderson I."/>
            <person name="Sieprawska-Lupa M."/>
            <person name="Whitman W.B."/>
            <person name="Richardson P."/>
        </authorList>
    </citation>
    <scope>NUCLEOTIDE SEQUENCE [LARGE SCALE GENOMIC DNA]</scope>
    <source>
        <strain evidence="6">SB</strain>
    </source>
</reference>
<evidence type="ECO:0000256" key="2">
    <source>
        <dbReference type="ARBA" id="ARBA00022448"/>
    </source>
</evidence>
<keyword evidence="4" id="KW-0067">ATP-binding</keyword>
<dbReference type="RefSeq" id="WP_012066096.1">
    <property type="nucleotide sequence ID" value="NC_009634.1"/>
</dbReference>
<evidence type="ECO:0000259" key="5">
    <source>
        <dbReference type="PROSITE" id="PS50893"/>
    </source>
</evidence>
<dbReference type="PANTHER" id="PTHR43117:SF4">
    <property type="entry name" value="OSMOPROTECTANT IMPORT ATP-BINDING PROTEIN OSMV"/>
    <property type="match status" value="1"/>
</dbReference>
<dbReference type="OrthoDB" id="64309at2157"/>
<evidence type="ECO:0000256" key="1">
    <source>
        <dbReference type="ARBA" id="ARBA00005417"/>
    </source>
</evidence>